<protein>
    <recommendedName>
        <fullName evidence="5">Ion channel protein Tsx</fullName>
    </recommendedName>
</protein>
<organism evidence="3 4">
    <name type="scientific">Thalassotalea mangrovi</name>
    <dbReference type="NCBI Taxonomy" id="2572245"/>
    <lineage>
        <taxon>Bacteria</taxon>
        <taxon>Pseudomonadati</taxon>
        <taxon>Pseudomonadota</taxon>
        <taxon>Gammaproteobacteria</taxon>
        <taxon>Alteromonadales</taxon>
        <taxon>Colwelliaceae</taxon>
        <taxon>Thalassotalea</taxon>
    </lineage>
</organism>
<name>A0A4U1BAM8_9GAMM</name>
<reference evidence="3 4" key="1">
    <citation type="submission" date="2019-04" db="EMBL/GenBank/DDBJ databases">
        <title>Thalassotalea guangxiensis sp. nov., isolated from sediment of the coastal wetland.</title>
        <authorList>
            <person name="Zheng S."/>
            <person name="Zhang D."/>
        </authorList>
    </citation>
    <scope>NUCLEOTIDE SEQUENCE [LARGE SCALE GENOMIC DNA]</scope>
    <source>
        <strain evidence="3 4">ZS-4</strain>
    </source>
</reference>
<evidence type="ECO:0000256" key="1">
    <source>
        <dbReference type="ARBA" id="ARBA00008728"/>
    </source>
</evidence>
<keyword evidence="4" id="KW-1185">Reference proteome</keyword>
<dbReference type="InterPro" id="IPR036777">
    <property type="entry name" value="Channel_Tsx-like_sf"/>
</dbReference>
<proteinExistence type="inferred from homology"/>
<comment type="caution">
    <text evidence="3">The sequence shown here is derived from an EMBL/GenBank/DDBJ whole genome shotgun (WGS) entry which is preliminary data.</text>
</comment>
<accession>A0A4U1BAM8</accession>
<keyword evidence="2" id="KW-0732">Signal</keyword>
<evidence type="ECO:0000313" key="3">
    <source>
        <dbReference type="EMBL" id="TKB47896.1"/>
    </source>
</evidence>
<dbReference type="AlphaFoldDB" id="A0A4U1BAM8"/>
<gene>
    <name evidence="3" type="ORF">E8M12_00365</name>
</gene>
<evidence type="ECO:0008006" key="5">
    <source>
        <dbReference type="Google" id="ProtNLM"/>
    </source>
</evidence>
<dbReference type="GO" id="GO:0009279">
    <property type="term" value="C:cell outer membrane"/>
    <property type="evidence" value="ECO:0007669"/>
    <property type="project" value="InterPro"/>
</dbReference>
<dbReference type="SUPFAM" id="SSF111364">
    <property type="entry name" value="Tsx-like channel"/>
    <property type="match status" value="1"/>
</dbReference>
<dbReference type="OrthoDB" id="6474234at2"/>
<sequence>MLRFITFVICLLCSFHSTADFQYGFANTYIDYLSWNQGTQGYNGIDVSEDRDDHVTWGIEAGVTFDWGEAYGFMEAEKLDKSATVRSQAFKASAHYRVGSDISVYGQVYDYSESGGFVDEQNRVLGFGYLGWQQKDFWFKPFLGLHHVTSPFNDPFGKNISGFNGLMLGWNLGRVFTLGSSQFMLTNWNEVEFIRNAEYADYQNGDVGLNGALGLWYDINRYIYVGLQYRYFSNKLGVDDYGDAVIWRIGVHF</sequence>
<feature type="chain" id="PRO_5020734192" description="Ion channel protein Tsx" evidence="2">
    <location>
        <begin position="20"/>
        <end position="253"/>
    </location>
</feature>
<comment type="similarity">
    <text evidence="1">Belongs to the nucleoside-specific channel-forming outer membrane porin (Tsx) (TC 1.B.10) family.</text>
</comment>
<dbReference type="EMBL" id="SWDB01000001">
    <property type="protein sequence ID" value="TKB47896.1"/>
    <property type="molecule type" value="Genomic_DNA"/>
</dbReference>
<dbReference type="RefSeq" id="WP_136734085.1">
    <property type="nucleotide sequence ID" value="NZ_SWDB01000001.1"/>
</dbReference>
<feature type="signal peptide" evidence="2">
    <location>
        <begin position="1"/>
        <end position="19"/>
    </location>
</feature>
<dbReference type="InterPro" id="IPR018013">
    <property type="entry name" value="Channel_Tsx-like"/>
</dbReference>
<evidence type="ECO:0000313" key="4">
    <source>
        <dbReference type="Proteomes" id="UP000307999"/>
    </source>
</evidence>
<evidence type="ECO:0000256" key="2">
    <source>
        <dbReference type="SAM" id="SignalP"/>
    </source>
</evidence>
<dbReference type="Pfam" id="PF03502">
    <property type="entry name" value="Channel_Tsx"/>
    <property type="match status" value="1"/>
</dbReference>
<dbReference type="Proteomes" id="UP000307999">
    <property type="component" value="Unassembled WGS sequence"/>
</dbReference>